<dbReference type="AlphaFoldDB" id="A0A1M6PK47"/>
<keyword evidence="4" id="KW-1185">Reference proteome</keyword>
<dbReference type="Gene3D" id="2.160.20.10">
    <property type="entry name" value="Single-stranded right-handed beta-helix, Pectin lyase-like"/>
    <property type="match status" value="1"/>
</dbReference>
<name>A0A1M6PK47_9FIRM</name>
<dbReference type="InterPro" id="IPR000421">
    <property type="entry name" value="FA58C"/>
</dbReference>
<dbReference type="Pfam" id="PF07705">
    <property type="entry name" value="CARDB"/>
    <property type="match status" value="3"/>
</dbReference>
<evidence type="ECO:0000256" key="1">
    <source>
        <dbReference type="ARBA" id="ARBA00023295"/>
    </source>
</evidence>
<dbReference type="InterPro" id="IPR006626">
    <property type="entry name" value="PbH1"/>
</dbReference>
<proteinExistence type="predicted"/>
<dbReference type="Proteomes" id="UP000184386">
    <property type="component" value="Unassembled WGS sequence"/>
</dbReference>
<dbReference type="Pfam" id="PF22815">
    <property type="entry name" value="CatAgl_D1"/>
    <property type="match status" value="1"/>
</dbReference>
<dbReference type="InterPro" id="IPR013783">
    <property type="entry name" value="Ig-like_fold"/>
</dbReference>
<dbReference type="Gene3D" id="2.60.120.260">
    <property type="entry name" value="Galactose-binding domain-like"/>
    <property type="match status" value="1"/>
</dbReference>
<feature type="domain" description="F5/8 type C" evidence="2">
    <location>
        <begin position="24"/>
        <end position="172"/>
    </location>
</feature>
<keyword evidence="1" id="KW-0326">Glycosidase</keyword>
<dbReference type="Gene3D" id="2.60.40.10">
    <property type="entry name" value="Immunoglobulins"/>
    <property type="match status" value="3"/>
</dbReference>
<protein>
    <submittedName>
        <fullName evidence="3">F5/8 type C domain-containing protein</fullName>
    </submittedName>
</protein>
<evidence type="ECO:0000313" key="3">
    <source>
        <dbReference type="EMBL" id="SHK08277.1"/>
    </source>
</evidence>
<dbReference type="Pfam" id="PF22633">
    <property type="entry name" value="F5_F8_type_C_2"/>
    <property type="match status" value="1"/>
</dbReference>
<dbReference type="STRING" id="1121322.SAMN02745136_01628"/>
<dbReference type="GO" id="GO:0016798">
    <property type="term" value="F:hydrolase activity, acting on glycosyl bonds"/>
    <property type="evidence" value="ECO:0007669"/>
    <property type="project" value="UniProtKB-KW"/>
</dbReference>
<dbReference type="PROSITE" id="PS50022">
    <property type="entry name" value="FA58C_3"/>
    <property type="match status" value="1"/>
</dbReference>
<dbReference type="Pfam" id="PF22816">
    <property type="entry name" value="CatAgl_D2"/>
    <property type="match status" value="1"/>
</dbReference>
<dbReference type="SUPFAM" id="SSF51126">
    <property type="entry name" value="Pectin lyase-like"/>
    <property type="match status" value="1"/>
</dbReference>
<evidence type="ECO:0000313" key="4">
    <source>
        <dbReference type="Proteomes" id="UP000184386"/>
    </source>
</evidence>
<dbReference type="InterPro" id="IPR008979">
    <property type="entry name" value="Galactose-bd-like_sf"/>
</dbReference>
<dbReference type="InterPro" id="IPR011050">
    <property type="entry name" value="Pectin_lyase_fold/virulence"/>
</dbReference>
<dbReference type="InterPro" id="IPR033801">
    <property type="entry name" value="CBM6-CBM35-CBM36-like_1"/>
</dbReference>
<dbReference type="EMBL" id="FRAC01000009">
    <property type="protein sequence ID" value="SHK08277.1"/>
    <property type="molecule type" value="Genomic_DNA"/>
</dbReference>
<accession>A0A1M6PK47</accession>
<dbReference type="InterPro" id="IPR055149">
    <property type="entry name" value="Agl_cat_D2"/>
</dbReference>
<dbReference type="SUPFAM" id="SSF49785">
    <property type="entry name" value="Galactose-binding domain-like"/>
    <property type="match status" value="1"/>
</dbReference>
<dbReference type="RefSeq" id="WP_073274684.1">
    <property type="nucleotide sequence ID" value="NZ_FRAC01000009.1"/>
</dbReference>
<organism evidence="3 4">
    <name type="scientific">Anaerocolumna jejuensis DSM 15929</name>
    <dbReference type="NCBI Taxonomy" id="1121322"/>
    <lineage>
        <taxon>Bacteria</taxon>
        <taxon>Bacillati</taxon>
        <taxon>Bacillota</taxon>
        <taxon>Clostridia</taxon>
        <taxon>Lachnospirales</taxon>
        <taxon>Lachnospiraceae</taxon>
        <taxon>Anaerocolumna</taxon>
    </lineage>
</organism>
<dbReference type="InterPro" id="IPR011635">
    <property type="entry name" value="CARDB"/>
</dbReference>
<sequence>MKCNRRKIVTVLTVLVLVVCQVFVYPPGAFVKAADTSNLALGKTVTANNNTQSYVASNANDGNVNTYWEGAANSYPGILTADLGSSQSVNKIVLKLNASWEERSQTLSVLTSSDNTNYAATVASAAYTFSPSASNTVTITFNQVNARYIRLQFTANTKAAGGQAAEFEIYGTADSGSGTGTPDLIVTDITSSPASPLTGNATTFSAVVKNQGTGATPAGTIIGVSFFIDGIQVSWSDNTTASLAAGASVTVTATGGPSGTAAWTAAAGNHTVKAFVDDINRIAETDENNNQYTKGLAVTASPMPDLAVTGLTISPSSPTAGEPLTFSAAVKNQGNAAGAPGVLAIGVDGTTVYTSASNTASLNAGSSTTFTGTIPGLSTGSHTVTATIDNAGTTAESDETNNTFSTNLTVNSKAGIDFAVTEVNWTPSYVTAGNAVTFHAVIKNQGTIAGPAGTVAFLVDGVQVAASVNSTASIAAGSTLTVTAASAWTAASGTHVITAVADSLGAVSETDETNNTLNANLTIGSGGRGATVPYTRYESENAQIGGGAVLKTAPDFNYALTASEASNQAYVALPSNGAYVEWTISQGGAGATMRFTMPDTSDGMGLNGSLDCYVNGAKVSTINLTSYYSWQYFTSDQPADAPNGGQAAFRFDEVHWKLPVALKSGDKLRIQKTNGDSIEYGVDFVEVEPVPSAIAQPANSLSVTSYGAAANDGADDLAAFNACVSAAASQGKAVYIPAGTFNLSGMWTITAQNITITGAGMWYTNLQFTSPNAASGGISFRITGTVDFSNVYINSMLRSRYGQNAIYKCFMDNFGTNSRIHDFWEEHFECGFWVGDYAHTPAIPADNLLIENGRVRNNLADGVNFCQGTKNSTVRSCSVRNNGDDGLAMWPDSNMGASMEVNNSFLYNTIENNWRAAGIAIFGGSGHKAQYNYIKDCFMGSGIRLNTVFPGYHFENNTGIVFSDTTIINSGTSKDCYNGERGAIDLEASNTGIRNLTFENIDIINSQRDAVQFGYGGGFSNIVFKNININGTGKDAITTSRFSSPHLGEAIYTYTSNGSATFINLNTSNIEAPEKYLIMNGFNITFQ</sequence>
<dbReference type="SMART" id="SM00231">
    <property type="entry name" value="FA58C"/>
    <property type="match status" value="1"/>
</dbReference>
<reference evidence="3 4" key="1">
    <citation type="submission" date="2016-11" db="EMBL/GenBank/DDBJ databases">
        <authorList>
            <person name="Jaros S."/>
            <person name="Januszkiewicz K."/>
            <person name="Wedrychowicz H."/>
        </authorList>
    </citation>
    <scope>NUCLEOTIDE SEQUENCE [LARGE SCALE GENOMIC DNA]</scope>
    <source>
        <strain evidence="3 4">DSM 15929</strain>
    </source>
</reference>
<dbReference type="InterPro" id="IPR012334">
    <property type="entry name" value="Pectin_lyas_fold"/>
</dbReference>
<keyword evidence="1" id="KW-0378">Hydrolase</keyword>
<evidence type="ECO:0000259" key="2">
    <source>
        <dbReference type="PROSITE" id="PS50022"/>
    </source>
</evidence>
<gene>
    <name evidence="3" type="ORF">SAMN02745136_01628</name>
</gene>
<dbReference type="SMART" id="SM00710">
    <property type="entry name" value="PbH1"/>
    <property type="match status" value="6"/>
</dbReference>